<name>A0A1B7N8M5_9AGAM</name>
<dbReference type="InParanoid" id="A0A1B7N8M5"/>
<evidence type="ECO:0000313" key="2">
    <source>
        <dbReference type="Proteomes" id="UP000092154"/>
    </source>
</evidence>
<organism evidence="1 2">
    <name type="scientific">Rhizopogon vinicolor AM-OR11-026</name>
    <dbReference type="NCBI Taxonomy" id="1314800"/>
    <lineage>
        <taxon>Eukaryota</taxon>
        <taxon>Fungi</taxon>
        <taxon>Dikarya</taxon>
        <taxon>Basidiomycota</taxon>
        <taxon>Agaricomycotina</taxon>
        <taxon>Agaricomycetes</taxon>
        <taxon>Agaricomycetidae</taxon>
        <taxon>Boletales</taxon>
        <taxon>Suillineae</taxon>
        <taxon>Rhizopogonaceae</taxon>
        <taxon>Rhizopogon</taxon>
    </lineage>
</organism>
<keyword evidence="2" id="KW-1185">Reference proteome</keyword>
<evidence type="ECO:0000313" key="1">
    <source>
        <dbReference type="EMBL" id="OAX41183.1"/>
    </source>
</evidence>
<dbReference type="Proteomes" id="UP000092154">
    <property type="component" value="Unassembled WGS sequence"/>
</dbReference>
<sequence length="78" mass="8867">MVKFPWSSQRQWLHLSDSCVGSLLALVCRSHHFRLYCCAIYNRKGDMNWLLLGPVALKERIGFQTVAGKPGKFCLLIG</sequence>
<dbReference type="EMBL" id="KV448188">
    <property type="protein sequence ID" value="OAX41183.1"/>
    <property type="molecule type" value="Genomic_DNA"/>
</dbReference>
<dbReference type="AlphaFoldDB" id="A0A1B7N8M5"/>
<proteinExistence type="predicted"/>
<reference evidence="1 2" key="1">
    <citation type="submission" date="2016-06" db="EMBL/GenBank/DDBJ databases">
        <title>Comparative genomics of the ectomycorrhizal sister species Rhizopogon vinicolor and Rhizopogon vesiculosus (Basidiomycota: Boletales) reveals a divergence of the mating type B locus.</title>
        <authorList>
            <consortium name="DOE Joint Genome Institute"/>
            <person name="Mujic A.B."/>
            <person name="Kuo A."/>
            <person name="Tritt A."/>
            <person name="Lipzen A."/>
            <person name="Chen C."/>
            <person name="Johnson J."/>
            <person name="Sharma A."/>
            <person name="Barry K."/>
            <person name="Grigoriev I.V."/>
            <person name="Spatafora J.W."/>
        </authorList>
    </citation>
    <scope>NUCLEOTIDE SEQUENCE [LARGE SCALE GENOMIC DNA]</scope>
    <source>
        <strain evidence="1 2">AM-OR11-026</strain>
    </source>
</reference>
<protein>
    <submittedName>
        <fullName evidence="1">Uncharacterized protein</fullName>
    </submittedName>
</protein>
<gene>
    <name evidence="1" type="ORF">K503DRAFT_532479</name>
</gene>
<accession>A0A1B7N8M5</accession>